<sequence>MNKPLPFLLRSIHCSSNPIKQGGIGGISDVEDVPSKVLFKEISSEYCSRL</sequence>
<reference evidence="1" key="1">
    <citation type="submission" date="2021-06" db="EMBL/GenBank/DDBJ databases">
        <authorList>
            <person name="Kallberg Y."/>
            <person name="Tangrot J."/>
            <person name="Rosling A."/>
        </authorList>
    </citation>
    <scope>NUCLEOTIDE SEQUENCE</scope>
    <source>
        <strain evidence="1">UK204</strain>
    </source>
</reference>
<protein>
    <submittedName>
        <fullName evidence="1">14504_t:CDS:1</fullName>
    </submittedName>
</protein>
<name>A0A9N9GQQ1_9GLOM</name>
<dbReference type="Proteomes" id="UP000789570">
    <property type="component" value="Unassembled WGS sequence"/>
</dbReference>
<evidence type="ECO:0000313" key="2">
    <source>
        <dbReference type="Proteomes" id="UP000789570"/>
    </source>
</evidence>
<dbReference type="EMBL" id="CAJVPQ010003129">
    <property type="protein sequence ID" value="CAG8618894.1"/>
    <property type="molecule type" value="Genomic_DNA"/>
</dbReference>
<proteinExistence type="predicted"/>
<accession>A0A9N9GQQ1</accession>
<organism evidence="1 2">
    <name type="scientific">Funneliformis caledonium</name>
    <dbReference type="NCBI Taxonomy" id="1117310"/>
    <lineage>
        <taxon>Eukaryota</taxon>
        <taxon>Fungi</taxon>
        <taxon>Fungi incertae sedis</taxon>
        <taxon>Mucoromycota</taxon>
        <taxon>Glomeromycotina</taxon>
        <taxon>Glomeromycetes</taxon>
        <taxon>Glomerales</taxon>
        <taxon>Glomeraceae</taxon>
        <taxon>Funneliformis</taxon>
    </lineage>
</organism>
<gene>
    <name evidence="1" type="ORF">FCALED_LOCUS9451</name>
</gene>
<dbReference type="AlphaFoldDB" id="A0A9N9GQQ1"/>
<comment type="caution">
    <text evidence="1">The sequence shown here is derived from an EMBL/GenBank/DDBJ whole genome shotgun (WGS) entry which is preliminary data.</text>
</comment>
<keyword evidence="2" id="KW-1185">Reference proteome</keyword>
<feature type="non-terminal residue" evidence="1">
    <location>
        <position position="50"/>
    </location>
</feature>
<evidence type="ECO:0000313" key="1">
    <source>
        <dbReference type="EMBL" id="CAG8618894.1"/>
    </source>
</evidence>